<name>U9TFK1_RHIID</name>
<gene>
    <name evidence="1" type="ORF">GLOINDRAFT_33509</name>
</gene>
<proteinExistence type="predicted"/>
<sequence>MLAVNKAQIKVSNFSAQDSLIREPQVKVVLRIFRLIRIFFTAVIVIDFRLRNTLLSMEFNDTVYTMRRHAVQKSGV</sequence>
<accession>U9TFK1</accession>
<evidence type="ECO:0000313" key="1">
    <source>
        <dbReference type="EMBL" id="ESA06944.1"/>
    </source>
</evidence>
<dbReference type="EMBL" id="KI290945">
    <property type="protein sequence ID" value="ESA06944.1"/>
    <property type="molecule type" value="Genomic_DNA"/>
</dbReference>
<organism evidence="1">
    <name type="scientific">Rhizophagus irregularis (strain DAOM 181602 / DAOM 197198 / MUCL 43194)</name>
    <name type="common">Arbuscular mycorrhizal fungus</name>
    <name type="synonym">Glomus intraradices</name>
    <dbReference type="NCBI Taxonomy" id="747089"/>
    <lineage>
        <taxon>Eukaryota</taxon>
        <taxon>Fungi</taxon>
        <taxon>Fungi incertae sedis</taxon>
        <taxon>Mucoromycota</taxon>
        <taxon>Glomeromycotina</taxon>
        <taxon>Glomeromycetes</taxon>
        <taxon>Glomerales</taxon>
        <taxon>Glomeraceae</taxon>
        <taxon>Rhizophagus</taxon>
    </lineage>
</organism>
<dbReference type="AlphaFoldDB" id="U9TFK1"/>
<reference evidence="1" key="1">
    <citation type="submission" date="2013-07" db="EMBL/GenBank/DDBJ databases">
        <title>The genome of an arbuscular mycorrhizal fungus provides insights into the evolution of the oldest plant symbiosis.</title>
        <authorList>
            <consortium name="DOE Joint Genome Institute"/>
            <person name="Tisserant E."/>
            <person name="Malbreil M."/>
            <person name="Kuo A."/>
            <person name="Kohler A."/>
            <person name="Symeonidi A."/>
            <person name="Balestrini R."/>
            <person name="Charron P."/>
            <person name="Duensing N."/>
            <person name="Frei-dit-Frey N."/>
            <person name="Gianinazzi-Pearson V."/>
            <person name="Gilbert B."/>
            <person name="Handa Y."/>
            <person name="Hijri M."/>
            <person name="Kaul R."/>
            <person name="Kawaguchi M."/>
            <person name="Krajinski F."/>
            <person name="Lammers P."/>
            <person name="Lapierre D."/>
            <person name="Masclaux F.G."/>
            <person name="Murat C."/>
            <person name="Morin E."/>
            <person name="Ndikumana S."/>
            <person name="Pagni M."/>
            <person name="Petitpierre D."/>
            <person name="Requena N."/>
            <person name="Rosikiewicz P."/>
            <person name="Riley R."/>
            <person name="Saito K."/>
            <person name="San Clemente H."/>
            <person name="Shapiro H."/>
            <person name="van Tuinen D."/>
            <person name="Becard G."/>
            <person name="Bonfante P."/>
            <person name="Paszkowski U."/>
            <person name="Shachar-Hill Y."/>
            <person name="Young J.P."/>
            <person name="Sanders I.R."/>
            <person name="Henrissat B."/>
            <person name="Rensing S.A."/>
            <person name="Grigoriev I.V."/>
            <person name="Corradi N."/>
            <person name="Roux C."/>
            <person name="Martin F."/>
        </authorList>
    </citation>
    <scope>NUCLEOTIDE SEQUENCE</scope>
    <source>
        <strain evidence="1">DAOM 197198</strain>
    </source>
</reference>
<dbReference type="HOGENOM" id="CLU_2655725_0_0_1"/>
<protein>
    <submittedName>
        <fullName evidence="1">Uncharacterized protein</fullName>
    </submittedName>
</protein>